<proteinExistence type="predicted"/>
<dbReference type="Proteomes" id="UP000314294">
    <property type="component" value="Unassembled WGS sequence"/>
</dbReference>
<dbReference type="EMBL" id="SRLO01000008">
    <property type="protein sequence ID" value="TNN87818.1"/>
    <property type="molecule type" value="Genomic_DNA"/>
</dbReference>
<comment type="caution">
    <text evidence="2">The sequence shown here is derived from an EMBL/GenBank/DDBJ whole genome shotgun (WGS) entry which is preliminary data.</text>
</comment>
<sequence length="206" mass="22420">MRAFLSRLWPRPKPKPMRSPVSEYAEGSLVLRPREAAPERICSRKKTPTKAARMKAQLSTATATGSRVDGAAPDPGGSSPPPPSPAAVGTAPSGRAPSAWRSPTGGDLRCTWFWCGQEDRQLVGPVSEQVRQAEWHGRQAWTEDESTQLSRDRLRSCGPEVKPSGHNFTQPWRKREKPALHSGCRGEDLLGIEGLAAVVGRPREVG</sequence>
<feature type="compositionally biased region" description="Basic and acidic residues" evidence="1">
    <location>
        <begin position="32"/>
        <end position="42"/>
    </location>
</feature>
<evidence type="ECO:0000313" key="3">
    <source>
        <dbReference type="Proteomes" id="UP000314294"/>
    </source>
</evidence>
<organism evidence="2 3">
    <name type="scientific">Liparis tanakae</name>
    <name type="common">Tanaka's snailfish</name>
    <dbReference type="NCBI Taxonomy" id="230148"/>
    <lineage>
        <taxon>Eukaryota</taxon>
        <taxon>Metazoa</taxon>
        <taxon>Chordata</taxon>
        <taxon>Craniata</taxon>
        <taxon>Vertebrata</taxon>
        <taxon>Euteleostomi</taxon>
        <taxon>Actinopterygii</taxon>
        <taxon>Neopterygii</taxon>
        <taxon>Teleostei</taxon>
        <taxon>Neoteleostei</taxon>
        <taxon>Acanthomorphata</taxon>
        <taxon>Eupercaria</taxon>
        <taxon>Perciformes</taxon>
        <taxon>Cottioidei</taxon>
        <taxon>Cottales</taxon>
        <taxon>Liparidae</taxon>
        <taxon>Liparis</taxon>
    </lineage>
</organism>
<name>A0A4Z2JDU4_9TELE</name>
<protein>
    <submittedName>
        <fullName evidence="2">Uncharacterized protein</fullName>
    </submittedName>
</protein>
<keyword evidence="3" id="KW-1185">Reference proteome</keyword>
<feature type="region of interest" description="Disordered" evidence="1">
    <location>
        <begin position="1"/>
        <end position="103"/>
    </location>
</feature>
<evidence type="ECO:0000256" key="1">
    <source>
        <dbReference type="SAM" id="MobiDB-lite"/>
    </source>
</evidence>
<feature type="region of interest" description="Disordered" evidence="1">
    <location>
        <begin position="136"/>
        <end position="175"/>
    </location>
</feature>
<evidence type="ECO:0000313" key="2">
    <source>
        <dbReference type="EMBL" id="TNN87818.1"/>
    </source>
</evidence>
<gene>
    <name evidence="2" type="ORF">EYF80_001782</name>
</gene>
<reference evidence="2 3" key="1">
    <citation type="submission" date="2019-03" db="EMBL/GenBank/DDBJ databases">
        <title>First draft genome of Liparis tanakae, snailfish: a comprehensive survey of snailfish specific genes.</title>
        <authorList>
            <person name="Kim W."/>
            <person name="Song I."/>
            <person name="Jeong J.-H."/>
            <person name="Kim D."/>
            <person name="Kim S."/>
            <person name="Ryu S."/>
            <person name="Song J.Y."/>
            <person name="Lee S.K."/>
        </authorList>
    </citation>
    <scope>NUCLEOTIDE SEQUENCE [LARGE SCALE GENOMIC DNA]</scope>
    <source>
        <tissue evidence="2">Muscle</tissue>
    </source>
</reference>
<accession>A0A4Z2JDU4</accession>
<dbReference type="AlphaFoldDB" id="A0A4Z2JDU4"/>